<evidence type="ECO:0000259" key="6">
    <source>
        <dbReference type="PROSITE" id="PS51099"/>
    </source>
</evidence>
<dbReference type="Gene3D" id="3.40.50.2300">
    <property type="match status" value="1"/>
</dbReference>
<keyword evidence="1 8" id="KW-0808">Transferase</keyword>
<dbReference type="Gene3D" id="3.40.930.10">
    <property type="entry name" value="Mannitol-specific EII, Chain A"/>
    <property type="match status" value="1"/>
</dbReference>
<feature type="domain" description="PTS EIIA type-2" evidence="5">
    <location>
        <begin position="557"/>
        <end position="698"/>
    </location>
</feature>
<evidence type="ECO:0000313" key="9">
    <source>
        <dbReference type="Proteomes" id="UP000559117"/>
    </source>
</evidence>
<dbReference type="PROSITE" id="PS51372">
    <property type="entry name" value="PRD_2"/>
    <property type="match status" value="1"/>
</dbReference>
<feature type="domain" description="PTS EIIB type-2" evidence="6">
    <location>
        <begin position="412"/>
        <end position="504"/>
    </location>
</feature>
<dbReference type="InterPro" id="IPR002178">
    <property type="entry name" value="PTS_EIIA_type-2_dom"/>
</dbReference>
<dbReference type="SUPFAM" id="SSF63520">
    <property type="entry name" value="PTS-regulatory domain, PRD"/>
    <property type="match status" value="1"/>
</dbReference>
<sequence>MIKGNLQNMIIFSQYKHGNELLDTLYKSETAISIENLMDRLQLSRRSIMYILKNINMELSRKQILPVENIKGIGYVISPKAKCKLKAYDTVVQNKIVLFIPNDWRLDIKKMTQEQSLIIFEYIIITNETTSINELMQIFQASRNTILSRLRALDVYNKENRFEVQVTSKGRIIIGTESAQRKWILEKFEIILLLLKNNYKIDYDQEIVQYLHEFEQQSGNYFTDDARYILKYFLTWYFNRLSRKKTLNTGDTERGNAVKYDIDWEIKFLQGKGVYQQNEYEYLAEILRAYALAKINNKTQLYNKMHKVAEAMTDKFFLISGMTPGINHQMMIDSLAVHLISLYHRVTAGLKYNNPLLEQIKTSYHNLFIITRTAAQVLTNYLGEQPSDDEIALLATYFGSDIRSEQMNECAKQILVVCSSGIGTSQFLLMQLREKYPNIQFTGPFSVAEYLQLSFKNIGLILTTTLLEQSPNEMVPIVQISVLPTKYEWDFLDKKLLLSGFAVAEYQQENIQQLMDLISNYAKIEDINGLNRSLTEYFKEKRKEQGGALISQQNNNDSLLKYITFIPDQIADWKNAIRSAFQPLLQHHFVKKEYIERIITLTENNGDYMLLGRGFLLAHAKPDDGVLNLSAAVSLCKKPIQLNSGKHIKCIICLAPVDQTSHLNFLSALLQNINDDVWCNKLYETKTKNELEYFLLESF</sequence>
<dbReference type="Pfam" id="PF00874">
    <property type="entry name" value="PRD"/>
    <property type="match status" value="1"/>
</dbReference>
<dbReference type="GO" id="GO:0008982">
    <property type="term" value="F:protein-N(PI)-phosphohistidine-sugar phosphotransferase activity"/>
    <property type="evidence" value="ECO:0007669"/>
    <property type="project" value="InterPro"/>
</dbReference>
<accession>A0A840USN6</accession>
<dbReference type="Pfam" id="PF00359">
    <property type="entry name" value="PTS_EIIA_2"/>
    <property type="match status" value="1"/>
</dbReference>
<evidence type="ECO:0000256" key="3">
    <source>
        <dbReference type="ARBA" id="ARBA00023015"/>
    </source>
</evidence>
<dbReference type="InterPro" id="IPR036634">
    <property type="entry name" value="PRD_sf"/>
</dbReference>
<gene>
    <name evidence="8" type="ORF">HNR32_001117</name>
</gene>
<dbReference type="Proteomes" id="UP000559117">
    <property type="component" value="Unassembled WGS sequence"/>
</dbReference>
<dbReference type="CDD" id="cd05568">
    <property type="entry name" value="PTS_IIB_bgl_like"/>
    <property type="match status" value="1"/>
</dbReference>
<dbReference type="PANTHER" id="PTHR30185:SF18">
    <property type="entry name" value="TRANSCRIPTIONAL REGULATOR MTLR"/>
    <property type="match status" value="1"/>
</dbReference>
<dbReference type="GO" id="GO:0009401">
    <property type="term" value="P:phosphoenolpyruvate-dependent sugar phosphotransferase system"/>
    <property type="evidence" value="ECO:0007669"/>
    <property type="project" value="InterPro"/>
</dbReference>
<dbReference type="InterPro" id="IPR050661">
    <property type="entry name" value="BglG_antiterminators"/>
</dbReference>
<evidence type="ECO:0000256" key="2">
    <source>
        <dbReference type="ARBA" id="ARBA00022737"/>
    </source>
</evidence>
<comment type="caution">
    <text evidence="8">The sequence shown here is derived from an EMBL/GenBank/DDBJ whole genome shotgun (WGS) entry which is preliminary data.</text>
</comment>
<dbReference type="InterPro" id="IPR011608">
    <property type="entry name" value="PRD"/>
</dbReference>
<dbReference type="InterPro" id="IPR016152">
    <property type="entry name" value="PTrfase/Anion_transptr"/>
</dbReference>
<evidence type="ECO:0000313" key="8">
    <source>
        <dbReference type="EMBL" id="MBB5335973.1"/>
    </source>
</evidence>
<dbReference type="PROSITE" id="PS51099">
    <property type="entry name" value="PTS_EIIB_TYPE_2"/>
    <property type="match status" value="1"/>
</dbReference>
<proteinExistence type="predicted"/>
<dbReference type="EMBL" id="JACHFH010000011">
    <property type="protein sequence ID" value="MBB5335973.1"/>
    <property type="molecule type" value="Genomic_DNA"/>
</dbReference>
<keyword evidence="2" id="KW-0677">Repeat</keyword>
<name>A0A840USN6_9FIRM</name>
<protein>
    <submittedName>
        <fullName evidence="8">Transcriptional antiterminator/mannitol/fructose-specific phosphotransferase system IIA component (Ntr-type)</fullName>
    </submittedName>
</protein>
<dbReference type="GO" id="GO:0006355">
    <property type="term" value="P:regulation of DNA-templated transcription"/>
    <property type="evidence" value="ECO:0007669"/>
    <property type="project" value="InterPro"/>
</dbReference>
<dbReference type="AlphaFoldDB" id="A0A840USN6"/>
<dbReference type="PANTHER" id="PTHR30185">
    <property type="entry name" value="CRYPTIC BETA-GLUCOSIDE BGL OPERON ANTITERMINATOR"/>
    <property type="match status" value="1"/>
</dbReference>
<reference evidence="8 9" key="1">
    <citation type="submission" date="2020-08" db="EMBL/GenBank/DDBJ databases">
        <title>Genomic Encyclopedia of Type Strains, Phase IV (KMG-IV): sequencing the most valuable type-strain genomes for metagenomic binning, comparative biology and taxonomic classification.</title>
        <authorList>
            <person name="Goeker M."/>
        </authorList>
    </citation>
    <scope>NUCLEOTIDE SEQUENCE [LARGE SCALE GENOMIC DNA]</scope>
    <source>
        <strain evidence="8 9">DSM 24661</strain>
    </source>
</reference>
<dbReference type="SUPFAM" id="SSF52794">
    <property type="entry name" value="PTS system IIB component-like"/>
    <property type="match status" value="1"/>
</dbReference>
<keyword evidence="9" id="KW-1185">Reference proteome</keyword>
<dbReference type="Gene3D" id="1.10.1790.10">
    <property type="entry name" value="PRD domain"/>
    <property type="match status" value="1"/>
</dbReference>
<evidence type="ECO:0000259" key="7">
    <source>
        <dbReference type="PROSITE" id="PS51372"/>
    </source>
</evidence>
<organism evidence="8 9">
    <name type="scientific">Pectinatus brassicae</name>
    <dbReference type="NCBI Taxonomy" id="862415"/>
    <lineage>
        <taxon>Bacteria</taxon>
        <taxon>Bacillati</taxon>
        <taxon>Bacillota</taxon>
        <taxon>Negativicutes</taxon>
        <taxon>Selenomonadales</taxon>
        <taxon>Selenomonadaceae</taxon>
        <taxon>Pectinatus</taxon>
    </lineage>
</organism>
<evidence type="ECO:0000259" key="5">
    <source>
        <dbReference type="PROSITE" id="PS51094"/>
    </source>
</evidence>
<keyword evidence="3" id="KW-0805">Transcription regulation</keyword>
<evidence type="ECO:0000256" key="1">
    <source>
        <dbReference type="ARBA" id="ARBA00022679"/>
    </source>
</evidence>
<dbReference type="SUPFAM" id="SSF55804">
    <property type="entry name" value="Phoshotransferase/anion transport protein"/>
    <property type="match status" value="1"/>
</dbReference>
<dbReference type="InterPro" id="IPR036095">
    <property type="entry name" value="PTS_EIIB-like_sf"/>
</dbReference>
<evidence type="ECO:0000256" key="4">
    <source>
        <dbReference type="ARBA" id="ARBA00023163"/>
    </source>
</evidence>
<dbReference type="InterPro" id="IPR013011">
    <property type="entry name" value="PTS_EIIB_2"/>
</dbReference>
<dbReference type="RefSeq" id="WP_183860486.1">
    <property type="nucleotide sequence ID" value="NZ_JACHFH010000011.1"/>
</dbReference>
<keyword evidence="4" id="KW-0804">Transcription</keyword>
<feature type="domain" description="PRD" evidence="7">
    <location>
        <begin position="300"/>
        <end position="408"/>
    </location>
</feature>
<dbReference type="PROSITE" id="PS51094">
    <property type="entry name" value="PTS_EIIA_TYPE_2"/>
    <property type="match status" value="1"/>
</dbReference>